<evidence type="ECO:0000256" key="5">
    <source>
        <dbReference type="ARBA" id="ARBA00022840"/>
    </source>
</evidence>
<dbReference type="InterPro" id="IPR047916">
    <property type="entry name" value="TTBK_Asator-like_STKc"/>
</dbReference>
<evidence type="ECO:0000313" key="9">
    <source>
        <dbReference type="EMBL" id="CDG69465.1"/>
    </source>
</evidence>
<feature type="non-terminal residue" evidence="9">
    <location>
        <position position="1"/>
    </location>
</feature>
<feature type="region of interest" description="Disordered" evidence="7">
    <location>
        <begin position="527"/>
        <end position="588"/>
    </location>
</feature>
<dbReference type="InterPro" id="IPR050235">
    <property type="entry name" value="CK1_Ser-Thr_kinase"/>
</dbReference>
<dbReference type="PANTHER" id="PTHR11909">
    <property type="entry name" value="CASEIN KINASE-RELATED"/>
    <property type="match status" value="1"/>
</dbReference>
<keyword evidence="5" id="KW-0067">ATP-binding</keyword>
<evidence type="ECO:0000256" key="2">
    <source>
        <dbReference type="ARBA" id="ARBA00022679"/>
    </source>
</evidence>
<dbReference type="SMART" id="SM00220">
    <property type="entry name" value="S_TKc"/>
    <property type="match status" value="1"/>
</dbReference>
<keyword evidence="1" id="KW-0723">Serine/threonine-protein kinase</keyword>
<dbReference type="Gene3D" id="1.10.510.10">
    <property type="entry name" value="Transferase(Phosphotransferase) domain 1"/>
    <property type="match status" value="1"/>
</dbReference>
<feature type="compositionally biased region" description="Basic and acidic residues" evidence="7">
    <location>
        <begin position="766"/>
        <end position="778"/>
    </location>
</feature>
<feature type="region of interest" description="Disordered" evidence="7">
    <location>
        <begin position="759"/>
        <end position="778"/>
    </location>
</feature>
<dbReference type="GO" id="GO:0015630">
    <property type="term" value="C:microtubule cytoskeleton"/>
    <property type="evidence" value="ECO:0007669"/>
    <property type="project" value="UniProtKB-ARBA"/>
</dbReference>
<dbReference type="GO" id="GO:0005524">
    <property type="term" value="F:ATP binding"/>
    <property type="evidence" value="ECO:0007669"/>
    <property type="project" value="UniProtKB-KW"/>
</dbReference>
<evidence type="ECO:0000256" key="4">
    <source>
        <dbReference type="ARBA" id="ARBA00022777"/>
    </source>
</evidence>
<dbReference type="FunFam" id="1.10.510.10:FF:000481">
    <property type="entry name" value="Asator, isoform D"/>
    <property type="match status" value="1"/>
</dbReference>
<evidence type="ECO:0000256" key="3">
    <source>
        <dbReference type="ARBA" id="ARBA00022741"/>
    </source>
</evidence>
<accession>T2MC35</accession>
<comment type="similarity">
    <text evidence="6">Belongs to the protein kinase superfamily. CK1 Ser/Thr protein kinase family.</text>
</comment>
<feature type="domain" description="Protein kinase" evidence="8">
    <location>
        <begin position="126"/>
        <end position="396"/>
    </location>
</feature>
<dbReference type="CDD" id="cd14017">
    <property type="entry name" value="STKc_TTBK"/>
    <property type="match status" value="1"/>
</dbReference>
<dbReference type="PROSITE" id="PS50011">
    <property type="entry name" value="PROTEIN_KINASE_DOM"/>
    <property type="match status" value="1"/>
</dbReference>
<feature type="compositionally biased region" description="Low complexity" evidence="7">
    <location>
        <begin position="418"/>
        <end position="427"/>
    </location>
</feature>
<keyword evidence="2" id="KW-0808">Transferase</keyword>
<dbReference type="Pfam" id="PF00069">
    <property type="entry name" value="Pkinase"/>
    <property type="match status" value="1"/>
</dbReference>
<dbReference type="OrthoDB" id="5979581at2759"/>
<keyword evidence="4 9" id="KW-0418">Kinase</keyword>
<evidence type="ECO:0000256" key="7">
    <source>
        <dbReference type="SAM" id="MobiDB-lite"/>
    </source>
</evidence>
<proteinExistence type="evidence at transcript level"/>
<dbReference type="InterPro" id="IPR000719">
    <property type="entry name" value="Prot_kinase_dom"/>
</dbReference>
<organism evidence="9">
    <name type="scientific">Hydra vulgaris</name>
    <name type="common">Hydra</name>
    <name type="synonym">Hydra attenuata</name>
    <dbReference type="NCBI Taxonomy" id="6087"/>
    <lineage>
        <taxon>Eukaryota</taxon>
        <taxon>Metazoa</taxon>
        <taxon>Cnidaria</taxon>
        <taxon>Hydrozoa</taxon>
        <taxon>Hydroidolina</taxon>
        <taxon>Anthoathecata</taxon>
        <taxon>Aplanulata</taxon>
        <taxon>Hydridae</taxon>
        <taxon>Hydra</taxon>
    </lineage>
</organism>
<evidence type="ECO:0000256" key="1">
    <source>
        <dbReference type="ARBA" id="ARBA00022527"/>
    </source>
</evidence>
<feature type="region of interest" description="Disordered" evidence="7">
    <location>
        <begin position="418"/>
        <end position="444"/>
    </location>
</feature>
<name>T2MC35_HYDVU</name>
<dbReference type="GO" id="GO:0004674">
    <property type="term" value="F:protein serine/threonine kinase activity"/>
    <property type="evidence" value="ECO:0007669"/>
    <property type="project" value="UniProtKB-KW"/>
</dbReference>
<dbReference type="SUPFAM" id="SSF56112">
    <property type="entry name" value="Protein kinase-like (PK-like)"/>
    <property type="match status" value="1"/>
</dbReference>
<evidence type="ECO:0000256" key="6">
    <source>
        <dbReference type="ARBA" id="ARBA00061588"/>
    </source>
</evidence>
<reference evidence="9" key="1">
    <citation type="journal article" date="2013" name="Genome Biol. Evol.">
        <title>Punctuated emergences of genetic and phenotypic innovations in eumetazoan, bilaterian, euteleostome, and hominidae ancestors.</title>
        <authorList>
            <person name="Wenger Y."/>
            <person name="Galliot B."/>
        </authorList>
    </citation>
    <scope>NUCLEOTIDE SEQUENCE</scope>
    <source>
        <tissue evidence="9">Whole animals</tissue>
    </source>
</reference>
<dbReference type="FunFam" id="3.30.200.20:FF:000358">
    <property type="entry name" value="Tau tubulin kinase 2b"/>
    <property type="match status" value="1"/>
</dbReference>
<evidence type="ECO:0000259" key="8">
    <source>
        <dbReference type="PROSITE" id="PS50011"/>
    </source>
</evidence>
<keyword evidence="3" id="KW-0547">Nucleotide-binding</keyword>
<dbReference type="EMBL" id="HAAD01003233">
    <property type="protein sequence ID" value="CDG69465.1"/>
    <property type="molecule type" value="mRNA"/>
</dbReference>
<gene>
    <name evidence="9" type="primary">TTBK2</name>
</gene>
<feature type="compositionally biased region" description="Basic and acidic residues" evidence="7">
    <location>
        <begin position="545"/>
        <end position="560"/>
    </location>
</feature>
<protein>
    <submittedName>
        <fullName evidence="9">Tau-tubulin kinase 2</fullName>
    </submittedName>
</protein>
<dbReference type="InterPro" id="IPR011009">
    <property type="entry name" value="Kinase-like_dom_sf"/>
</dbReference>
<sequence length="1344" mass="153414">MAKNGLVLDKCKKVLELNLVAFEKAKTSRRCTTVVKSISKMNKMPTKQHIIDRFKILSSNVKSRKERVAIVADETKLLWKKLNIPTLQAKSASERKIENKQLLIIQDQDFDESASEGGHSETEEQCSSIDTETDDVKSEIYQGHDTITQEMVALKLEAANTSKQVLKMEVAVLKKLQGRDHVTQFIACGRNDRFNYVVMSLVGQNLAELRRSQTRGVFSMGTMLRLGIQVLNGIEAIHDCGFLHRDVKPSNFAMGNNKNTCRTVYMLDYGLARQYVNNEGNVRAPRSVAGFRGTVRYAAIAAHENKEMSRRDDLWSVFYMLVEFSQGSLPWRKYKEKEEVGNFKKAYDHELLLKHMPSEFKIFLQHIQSLKYADRPDYDLLLGLLDSVLKCCHIALNKRGIRQTDPYDWEKTSTDNSITTTNTTSTSRYNATPLGLKPDQALNNPSDLPRSNTALPIGEDSLQFDEEDNVINIQVPEGRPPEVIEKKEAASQVKLPKAFLLAMKENILTDTRYKDFTKPNGTIDKQKLNRAAFSTAKGSSSNKMSPHDNESISNKEDAKKSISSKPSDQNKSDSKQNSEVGEPKLNQIEKNLTDTLGENLKEINNETKLTRVCNETKTDKNVSSKQQLSHESIIEKLLKQLSSTENKNDLLYNVNKFDGIKVDQPPDRIKEDLPPNRIKDSQLSNVAKEDKVDSKLTSIEAYRDKDKLTSIEAYRDKDKLTSIEAYRDKDKSCDFDPKNKLYEQNQKIAVKTFSAHTMKDQSSNLHDNKNIDEKDKKENESMIHPLESKIVHNQDDDNKNIQVDSTNQPLTHFENADKNNQDISINQPQTHSDNKFVSQSKNCLDIESNFKKETWQQFARDYNSYKCSQKEVGCTLNESGLFQEFDVIVKKPPSAYIRKSVSLQNLKSSFEEYHVNEEDSRKKTRGLVNYFSSIYGDMRTKAKLKLMGSTGSLNKKKSKKNDDFDGSVVSLTTTINQSHHALDTSNSGITLNRCNSSENLHKRQSENSTVINFVDRVLRNKIDYVGNISTASSESMPLRQCLFGDNSEESLKTRLKRIKHRSSIQEVFDKNETKHVPNKFVAEKTETDTKSCYDSFNLINTDTIDHQNTHSTNYQNAYSSNHQHTHNVNHQYMNRTHHQNNQNTHSNNQPTPLNVRINFKKVSTKDELPPGKDSACSLDYYEKKSDSYKSNTYYDYGNERNISKVCNDRYCKDYNHKYCSDSLISDSGCDDLSTSSHLPKPPQIGRRNTKIESRTLPCGARYFTFWFVEYELPILTFCVWLIKNDSNHLWAESIIPISLVNSPSAPRRPNGRITEHGRKAFNFELNSFIYGHGYMKLSDMMAGG</sequence>